<comment type="caution">
    <text evidence="1">The sequence shown here is derived from an EMBL/GenBank/DDBJ whole genome shotgun (WGS) entry which is preliminary data.</text>
</comment>
<proteinExistence type="predicted"/>
<organism evidence="1">
    <name type="scientific">marine sediment metagenome</name>
    <dbReference type="NCBI Taxonomy" id="412755"/>
    <lineage>
        <taxon>unclassified sequences</taxon>
        <taxon>metagenomes</taxon>
        <taxon>ecological metagenomes</taxon>
    </lineage>
</organism>
<gene>
    <name evidence="1" type="ORF">LCGC14_0819270</name>
</gene>
<accession>A0A0F9SRX4</accession>
<sequence>MGLKIEKTHTPTDILEDILKSKPSLTINIETKKILEKILKYSKFFENEGAQARYGTIKNNRLIIAEEIYQSYSDIRDFLINLQKIVNSYLQLLKESLNMTKNGYKY</sequence>
<reference evidence="1" key="1">
    <citation type="journal article" date="2015" name="Nature">
        <title>Complex archaea that bridge the gap between prokaryotes and eukaryotes.</title>
        <authorList>
            <person name="Spang A."/>
            <person name="Saw J.H."/>
            <person name="Jorgensen S.L."/>
            <person name="Zaremba-Niedzwiedzka K."/>
            <person name="Martijn J."/>
            <person name="Lind A.E."/>
            <person name="van Eijk R."/>
            <person name="Schleper C."/>
            <person name="Guy L."/>
            <person name="Ettema T.J."/>
        </authorList>
    </citation>
    <scope>NUCLEOTIDE SEQUENCE</scope>
</reference>
<dbReference type="EMBL" id="LAZR01002294">
    <property type="protein sequence ID" value="KKN31903.1"/>
    <property type="molecule type" value="Genomic_DNA"/>
</dbReference>
<evidence type="ECO:0000313" key="1">
    <source>
        <dbReference type="EMBL" id="KKN31903.1"/>
    </source>
</evidence>
<dbReference type="AlphaFoldDB" id="A0A0F9SRX4"/>
<protein>
    <submittedName>
        <fullName evidence="1">Uncharacterized protein</fullName>
    </submittedName>
</protein>
<name>A0A0F9SRX4_9ZZZZ</name>